<comment type="caution">
    <text evidence="7">The sequence shown here is derived from an EMBL/GenBank/DDBJ whole genome shotgun (WGS) entry which is preliminary data.</text>
</comment>
<organism evidence="7 8">
    <name type="scientific">Anaeramoeba flamelloides</name>
    <dbReference type="NCBI Taxonomy" id="1746091"/>
    <lineage>
        <taxon>Eukaryota</taxon>
        <taxon>Metamonada</taxon>
        <taxon>Anaeramoebidae</taxon>
        <taxon>Anaeramoeba</taxon>
    </lineage>
</organism>
<proteinExistence type="predicted"/>
<evidence type="ECO:0000256" key="1">
    <source>
        <dbReference type="ARBA" id="ARBA00004123"/>
    </source>
</evidence>
<evidence type="ECO:0000313" key="8">
    <source>
        <dbReference type="Proteomes" id="UP001146793"/>
    </source>
</evidence>
<dbReference type="InterPro" id="IPR008906">
    <property type="entry name" value="HATC_C_dom"/>
</dbReference>
<dbReference type="SUPFAM" id="SSF53098">
    <property type="entry name" value="Ribonuclease H-like"/>
    <property type="match status" value="1"/>
</dbReference>
<keyword evidence="4" id="KW-0862">Zinc</keyword>
<dbReference type="PANTHER" id="PTHR46481:SF10">
    <property type="entry name" value="ZINC FINGER BED DOMAIN-CONTAINING PROTEIN 39"/>
    <property type="match status" value="1"/>
</dbReference>
<dbReference type="InterPro" id="IPR012337">
    <property type="entry name" value="RNaseH-like_sf"/>
</dbReference>
<name>A0AAV8A5D1_9EUKA</name>
<accession>A0AAV8A5D1</accession>
<dbReference type="InterPro" id="IPR052035">
    <property type="entry name" value="ZnF_BED_domain_contain"/>
</dbReference>
<dbReference type="GO" id="GO:0005634">
    <property type="term" value="C:nucleus"/>
    <property type="evidence" value="ECO:0007669"/>
    <property type="project" value="UniProtKB-SubCell"/>
</dbReference>
<dbReference type="Proteomes" id="UP001146793">
    <property type="component" value="Unassembled WGS sequence"/>
</dbReference>
<gene>
    <name evidence="7" type="ORF">M0812_00500</name>
</gene>
<dbReference type="AlphaFoldDB" id="A0AAV8A5D1"/>
<reference evidence="7" key="1">
    <citation type="submission" date="2022-08" db="EMBL/GenBank/DDBJ databases">
        <title>Novel sulphate-reducing endosymbionts in the free-living metamonad Anaeramoeba.</title>
        <authorList>
            <person name="Jerlstrom-Hultqvist J."/>
            <person name="Cepicka I."/>
            <person name="Gallot-Lavallee L."/>
            <person name="Salas-Leiva D."/>
            <person name="Curtis B.A."/>
            <person name="Zahonova K."/>
            <person name="Pipaliya S."/>
            <person name="Dacks J."/>
            <person name="Roger A.J."/>
        </authorList>
    </citation>
    <scope>NUCLEOTIDE SEQUENCE</scope>
    <source>
        <strain evidence="7">Busselton2</strain>
    </source>
</reference>
<sequence length="490" mass="57738">MKHLISDKHLKSKRRFEKILSEDIPKKLVKVIYQCGINLSEGSKLLENNQFIDIIKSIKHIPSNSTLRRTVHQLLEEEQNRINELLKNSVFSLIIDETTDSNSRSWVGIIISNCEFSLCVDLVHANSCTASNLQKYIIETLLKYNIEFEQIQALITDGAPTCMCLGRNINKLGIKHVVCGAHTLHLISQIIIQNFDKVNILCAKINKFFYSGNQSKRKQRWLQANSRMINKPSLTRWGTWLQTCLDIYNNKVNLIKFLDHEENTKLKEKILLLLDNLEVSEQLKIIKYLGGLLIPLIKLIQNKIITNQLIDSFNNFSNFFFDEKVETQMKIIQTQFNFYSFNTKKKLKEIFNCIKNKYLNRWDIVKEIIKINYWMSPFYLKRNIFDPQIIHTELLNLDILPVEFLFNWKELQKFIFNNNFTIDDNPIKFWTSNKKKFPKISEHILKKLSIKPTSCEVERLFSFLTHIDSPRRNQLNDISLKTEVILKYNQ</sequence>
<evidence type="ECO:0000313" key="7">
    <source>
        <dbReference type="EMBL" id="KAJ3448027.1"/>
    </source>
</evidence>
<keyword evidence="3" id="KW-0863">Zinc-finger</keyword>
<keyword evidence="2" id="KW-0479">Metal-binding</keyword>
<evidence type="ECO:0000256" key="3">
    <source>
        <dbReference type="ARBA" id="ARBA00022771"/>
    </source>
</evidence>
<evidence type="ECO:0000256" key="4">
    <source>
        <dbReference type="ARBA" id="ARBA00022833"/>
    </source>
</evidence>
<evidence type="ECO:0000256" key="2">
    <source>
        <dbReference type="ARBA" id="ARBA00022723"/>
    </source>
</evidence>
<dbReference type="EMBL" id="JANTQA010000015">
    <property type="protein sequence ID" value="KAJ3448027.1"/>
    <property type="molecule type" value="Genomic_DNA"/>
</dbReference>
<evidence type="ECO:0000259" key="6">
    <source>
        <dbReference type="Pfam" id="PF05699"/>
    </source>
</evidence>
<evidence type="ECO:0000256" key="5">
    <source>
        <dbReference type="ARBA" id="ARBA00023242"/>
    </source>
</evidence>
<feature type="domain" description="HAT C-terminal dimerisation" evidence="6">
    <location>
        <begin position="421"/>
        <end position="480"/>
    </location>
</feature>
<dbReference type="GO" id="GO:0046983">
    <property type="term" value="F:protein dimerization activity"/>
    <property type="evidence" value="ECO:0007669"/>
    <property type="project" value="InterPro"/>
</dbReference>
<comment type="subcellular location">
    <subcellularLocation>
        <location evidence="1">Nucleus</location>
    </subcellularLocation>
</comment>
<dbReference type="Pfam" id="PF05699">
    <property type="entry name" value="Dimer_Tnp_hAT"/>
    <property type="match status" value="1"/>
</dbReference>
<keyword evidence="5" id="KW-0539">Nucleus</keyword>
<protein>
    <recommendedName>
        <fullName evidence="6">HAT C-terminal dimerisation domain-containing protein</fullName>
    </recommendedName>
</protein>
<dbReference type="PANTHER" id="PTHR46481">
    <property type="entry name" value="ZINC FINGER BED DOMAIN-CONTAINING PROTEIN 4"/>
    <property type="match status" value="1"/>
</dbReference>
<dbReference type="GO" id="GO:0008270">
    <property type="term" value="F:zinc ion binding"/>
    <property type="evidence" value="ECO:0007669"/>
    <property type="project" value="UniProtKB-KW"/>
</dbReference>